<evidence type="ECO:0000256" key="14">
    <source>
        <dbReference type="PROSITE-ProRule" id="PRU00421"/>
    </source>
</evidence>
<keyword evidence="8" id="KW-0418">Kinase</keyword>
<accession>A0A2J9PKN3</accession>
<evidence type="ECO:0000259" key="17">
    <source>
        <dbReference type="PROSITE" id="PS51098"/>
    </source>
</evidence>
<dbReference type="InterPro" id="IPR003352">
    <property type="entry name" value="PTS_EIIC"/>
</dbReference>
<feature type="transmembrane region" description="Helical" evidence="15">
    <location>
        <begin position="300"/>
        <end position="325"/>
    </location>
</feature>
<dbReference type="PANTHER" id="PTHR30175">
    <property type="entry name" value="PHOSPHOTRANSFERASE SYSTEM TRANSPORT PROTEIN"/>
    <property type="match status" value="1"/>
</dbReference>
<dbReference type="Pfam" id="PF00367">
    <property type="entry name" value="PTS_EIIB"/>
    <property type="match status" value="1"/>
</dbReference>
<feature type="transmembrane region" description="Helical" evidence="15">
    <location>
        <begin position="185"/>
        <end position="202"/>
    </location>
</feature>
<evidence type="ECO:0000256" key="7">
    <source>
        <dbReference type="ARBA" id="ARBA00022692"/>
    </source>
</evidence>
<dbReference type="NCBIfam" id="TIGR00830">
    <property type="entry name" value="PTBA"/>
    <property type="match status" value="1"/>
</dbReference>
<keyword evidence="5" id="KW-0808">Transferase</keyword>
<feature type="domain" description="PTS EIIC type-1" evidence="18">
    <location>
        <begin position="121"/>
        <end position="481"/>
    </location>
</feature>
<evidence type="ECO:0000256" key="8">
    <source>
        <dbReference type="ARBA" id="ARBA00022777"/>
    </source>
</evidence>
<feature type="transmembrane region" description="Helical" evidence="15">
    <location>
        <begin position="443"/>
        <end position="465"/>
    </location>
</feature>
<dbReference type="GO" id="GO:0015771">
    <property type="term" value="P:trehalose transport"/>
    <property type="evidence" value="ECO:0007669"/>
    <property type="project" value="TreeGrafter"/>
</dbReference>
<dbReference type="Pfam" id="PF00358">
    <property type="entry name" value="PTS_EIIA_1"/>
    <property type="match status" value="1"/>
</dbReference>
<feature type="transmembrane region" description="Helical" evidence="15">
    <location>
        <begin position="402"/>
        <end position="423"/>
    </location>
</feature>
<dbReference type="Gene3D" id="3.30.1360.60">
    <property type="entry name" value="Glucose permease domain IIB"/>
    <property type="match status" value="1"/>
</dbReference>
<dbReference type="PROSITE" id="PS51098">
    <property type="entry name" value="PTS_EIIB_TYPE_1"/>
    <property type="match status" value="1"/>
</dbReference>
<evidence type="ECO:0000256" key="5">
    <source>
        <dbReference type="ARBA" id="ARBA00022679"/>
    </source>
</evidence>
<evidence type="ECO:0000259" key="16">
    <source>
        <dbReference type="PROSITE" id="PS51093"/>
    </source>
</evidence>
<dbReference type="Proteomes" id="UP000192813">
    <property type="component" value="Unassembled WGS sequence"/>
</dbReference>
<evidence type="ECO:0000256" key="6">
    <source>
        <dbReference type="ARBA" id="ARBA00022683"/>
    </source>
</evidence>
<evidence type="ECO:0000256" key="4">
    <source>
        <dbReference type="ARBA" id="ARBA00022597"/>
    </source>
</evidence>
<evidence type="ECO:0000256" key="12">
    <source>
        <dbReference type="ARBA" id="ARBA00045139"/>
    </source>
</evidence>
<evidence type="ECO:0000313" key="19">
    <source>
        <dbReference type="EMBL" id="PNL90904.1"/>
    </source>
</evidence>
<feature type="domain" description="PTS EIIB type-1" evidence="17">
    <location>
        <begin position="3"/>
        <end position="86"/>
    </location>
</feature>
<keyword evidence="2" id="KW-0813">Transport</keyword>
<dbReference type="InterPro" id="IPR001127">
    <property type="entry name" value="PTS_EIIA_1_perm"/>
</dbReference>
<dbReference type="GO" id="GO:0005886">
    <property type="term" value="C:plasma membrane"/>
    <property type="evidence" value="ECO:0007669"/>
    <property type="project" value="UniProtKB-SubCell"/>
</dbReference>
<dbReference type="PANTHER" id="PTHR30175:SF4">
    <property type="entry name" value="PTS SYSTEM TREHALOSE-SPECIFIC EIIBC COMPONENT"/>
    <property type="match status" value="1"/>
</dbReference>
<comment type="catalytic activity">
    <reaction evidence="13">
        <text>N(pros)-phospho-L-histidyl-[protein](out) + sucrose = sucrose 6(G)-phosphate(in) + L-histidyl-[protein]</text>
        <dbReference type="Rhea" id="RHEA:49236"/>
        <dbReference type="Rhea" id="RHEA-COMP:9745"/>
        <dbReference type="Rhea" id="RHEA-COMP:9746"/>
        <dbReference type="ChEBI" id="CHEBI:17992"/>
        <dbReference type="ChEBI" id="CHEBI:29979"/>
        <dbReference type="ChEBI" id="CHEBI:64837"/>
        <dbReference type="ChEBI" id="CHEBI:91002"/>
        <dbReference type="EC" id="2.7.1.211"/>
    </reaction>
</comment>
<organism evidence="19 20">
    <name type="scientific">Aerococcus viridans</name>
    <dbReference type="NCBI Taxonomy" id="1377"/>
    <lineage>
        <taxon>Bacteria</taxon>
        <taxon>Bacillati</taxon>
        <taxon>Bacillota</taxon>
        <taxon>Bacilli</taxon>
        <taxon>Lactobacillales</taxon>
        <taxon>Aerococcaceae</taxon>
        <taxon>Aerococcus</taxon>
    </lineage>
</organism>
<dbReference type="SUPFAM" id="SSF55604">
    <property type="entry name" value="Glucose permease domain IIB"/>
    <property type="match status" value="1"/>
</dbReference>
<feature type="active site" description="Phosphocysteine intermediate; for EIIB activity" evidence="14">
    <location>
        <position position="25"/>
    </location>
</feature>
<feature type="transmembrane region" description="Helical" evidence="15">
    <location>
        <begin position="345"/>
        <end position="367"/>
    </location>
</feature>
<proteinExistence type="predicted"/>
<feature type="transmembrane region" description="Helical" evidence="15">
    <location>
        <begin position="264"/>
        <end position="288"/>
    </location>
</feature>
<feature type="domain" description="PTS EIIA type-1" evidence="16">
    <location>
        <begin position="535"/>
        <end position="640"/>
    </location>
</feature>
<dbReference type="InterPro" id="IPR011055">
    <property type="entry name" value="Dup_hybrid_motif"/>
</dbReference>
<dbReference type="GO" id="GO:0009401">
    <property type="term" value="P:phosphoenolpyruvate-dependent sugar phosphotransferase system"/>
    <property type="evidence" value="ECO:0007669"/>
    <property type="project" value="UniProtKB-KW"/>
</dbReference>
<dbReference type="GO" id="GO:0090589">
    <property type="term" value="F:protein-phosphocysteine-trehalose phosphotransferase system transporter activity"/>
    <property type="evidence" value="ECO:0007669"/>
    <property type="project" value="TreeGrafter"/>
</dbReference>
<dbReference type="CDD" id="cd00212">
    <property type="entry name" value="PTS_IIB_glc"/>
    <property type="match status" value="1"/>
</dbReference>
<comment type="caution">
    <text evidence="19">The sequence shown here is derived from an EMBL/GenBank/DDBJ whole genome shotgun (WGS) entry which is preliminary data.</text>
</comment>
<evidence type="ECO:0000256" key="15">
    <source>
        <dbReference type="SAM" id="Phobius"/>
    </source>
</evidence>
<keyword evidence="7 15" id="KW-0812">Transmembrane</keyword>
<evidence type="ECO:0000256" key="10">
    <source>
        <dbReference type="ARBA" id="ARBA00023136"/>
    </source>
</evidence>
<dbReference type="InterPro" id="IPR001996">
    <property type="entry name" value="PTS_IIB_1"/>
</dbReference>
<dbReference type="FunFam" id="2.70.70.10:FF:000001">
    <property type="entry name" value="PTS system glucose-specific IIA component"/>
    <property type="match status" value="1"/>
</dbReference>
<gene>
    <name evidence="19" type="ORF">A6J77_001040</name>
</gene>
<keyword evidence="3" id="KW-1003">Cell membrane</keyword>
<keyword evidence="10 15" id="KW-0472">Membrane</keyword>
<dbReference type="GO" id="GO:0016301">
    <property type="term" value="F:kinase activity"/>
    <property type="evidence" value="ECO:0007669"/>
    <property type="project" value="UniProtKB-KW"/>
</dbReference>
<dbReference type="PROSITE" id="PS00371">
    <property type="entry name" value="PTS_EIIA_TYPE_1_HIS"/>
    <property type="match status" value="1"/>
</dbReference>
<feature type="transmembrane region" description="Helical" evidence="15">
    <location>
        <begin position="158"/>
        <end position="178"/>
    </location>
</feature>
<evidence type="ECO:0000313" key="20">
    <source>
        <dbReference type="Proteomes" id="UP000192813"/>
    </source>
</evidence>
<evidence type="ECO:0000256" key="1">
    <source>
        <dbReference type="ARBA" id="ARBA00004651"/>
    </source>
</evidence>
<dbReference type="RefSeq" id="WP_083067678.1">
    <property type="nucleotide sequence ID" value="NZ_NBTM02000001.1"/>
</dbReference>
<evidence type="ECO:0000256" key="2">
    <source>
        <dbReference type="ARBA" id="ARBA00022448"/>
    </source>
</evidence>
<dbReference type="PROSITE" id="PS01035">
    <property type="entry name" value="PTS_EIIB_TYPE_1_CYS"/>
    <property type="match status" value="1"/>
</dbReference>
<dbReference type="NCBIfam" id="TIGR00826">
    <property type="entry name" value="EIIB_glc"/>
    <property type="match status" value="1"/>
</dbReference>
<dbReference type="NCBIfam" id="TIGR01996">
    <property type="entry name" value="PTS-II-BC-sucr"/>
    <property type="match status" value="1"/>
</dbReference>
<dbReference type="EMBL" id="NBTM02000001">
    <property type="protein sequence ID" value="PNL90904.1"/>
    <property type="molecule type" value="Genomic_DNA"/>
</dbReference>
<keyword evidence="6" id="KW-0598">Phosphotransferase system</keyword>
<dbReference type="Pfam" id="PF02378">
    <property type="entry name" value="PTS_EIIC"/>
    <property type="match status" value="1"/>
</dbReference>
<feature type="transmembrane region" description="Helical" evidence="15">
    <location>
        <begin position="109"/>
        <end position="130"/>
    </location>
</feature>
<evidence type="ECO:0000256" key="9">
    <source>
        <dbReference type="ARBA" id="ARBA00022989"/>
    </source>
</evidence>
<evidence type="ECO:0000259" key="18">
    <source>
        <dbReference type="PROSITE" id="PS51103"/>
    </source>
</evidence>
<evidence type="ECO:0000256" key="3">
    <source>
        <dbReference type="ARBA" id="ARBA00022475"/>
    </source>
</evidence>
<dbReference type="SUPFAM" id="SSF51261">
    <property type="entry name" value="Duplicated hybrid motif"/>
    <property type="match status" value="1"/>
</dbReference>
<dbReference type="PROSITE" id="PS51093">
    <property type="entry name" value="PTS_EIIA_TYPE_1"/>
    <property type="match status" value="1"/>
</dbReference>
<dbReference type="InterPro" id="IPR010973">
    <property type="entry name" value="PTS_IIBC_sucr"/>
</dbReference>
<dbReference type="EC" id="2.7.1.211" evidence="11"/>
<comment type="subcellular location">
    <subcellularLocation>
        <location evidence="1">Cell membrane</location>
        <topology evidence="1">Multi-pass membrane protein</topology>
    </subcellularLocation>
</comment>
<reference evidence="20" key="1">
    <citation type="submission" date="2017-12" db="EMBL/GenBank/DDBJ databases">
        <title>FDA dAtabase for Regulatory Grade micrObial Sequences (FDA-ARGOS): Supporting development and validation of Infectious Disease Dx tests.</title>
        <authorList>
            <person name="Hoffmann M."/>
            <person name="Allard M."/>
            <person name="Evans P."/>
            <person name="Brown E."/>
            <person name="Tallon L."/>
            <person name="Sadzewicz L."/>
            <person name="Sengamalay N."/>
            <person name="Ott S."/>
            <person name="Godinez A."/>
            <person name="Nagaraj S."/>
            <person name="Vavikolanu K."/>
            <person name="Aluvathingal J."/>
            <person name="Nadendla S."/>
            <person name="Sichtig H."/>
        </authorList>
    </citation>
    <scope>NUCLEOTIDE SEQUENCE [LARGE SCALE GENOMIC DNA]</scope>
    <source>
        <strain evidence="20">FDAARGOS_249</strain>
    </source>
</reference>
<dbReference type="AlphaFoldDB" id="A0A2J9PKN3"/>
<name>A0A2J9PKN3_9LACT</name>
<dbReference type="InterPro" id="IPR018113">
    <property type="entry name" value="PTrfase_EIIB_Cys"/>
</dbReference>
<dbReference type="InterPro" id="IPR013013">
    <property type="entry name" value="PTS_EIIC_1"/>
</dbReference>
<keyword evidence="9 15" id="KW-1133">Transmembrane helix</keyword>
<sequence length="665" mass="70605">MNHKEVAKRIHQALGEDNVVTAAHCATRLRLVVKDEEKIDQSALDNDPDLKGTFQANGQYQIIVGPGDVNKVYEEYTKIADIKPASKEEVKETAKNQGKQNPVMAVIKVLSDIFVPLIPALTAGGLIMAVNNVLTSENLFGPEALVAMYPAWADFADMINMFASAAFAFLPVLIAFSATKRFGGNPYLGATMGLIMVMPQLINGYDVANVTAAGEMPVWNIFGLEIAQAGYQGQVLPVIGVAWILAKLETFFHKYLKDAIDFTFTPMLTIILTGMITFTVVGPVLRTLSDLLLNGIVEAITYLGAFGYGVFGLFYSAIVLTGLHQSFPAIETALIADVATTGGNFIFPIASVANVAQGAATLAVYFITKNEKTKGLATSSSLSAMLGITEPAMFGVNLKLKYPFFIGLIASGIASVILGIFNVRSQSLGPAGVIGFVAIIPRFIPTFMLAIVVSIVIAFVATYIYGKSLSKKEAKDAQAEKEKEAKVVAAHETEETVPTSETNILSGESTGLISNDKTIVAPLAGKVTALENVNDPVFSQGMMGPGLAIVPDSSGNVYAPISGSLTIASETGHAYGLVSDSGLEVLIHIGIDTVNLNGHGFTSEVKQGDQVNKGDLLGSFDLAVIKEAGYDPDVMVLVTNADQYDNVEVVADGLVDEKTAIIEVR</sequence>
<protein>
    <recommendedName>
        <fullName evidence="11">protein-N(pi)-phosphohistidine--sucrose phosphotransferase</fullName>
        <ecNumber evidence="11">2.7.1.211</ecNumber>
    </recommendedName>
</protein>
<dbReference type="GO" id="GO:0008982">
    <property type="term" value="F:protein-N(PI)-phosphohistidine-sugar phosphotransferase activity"/>
    <property type="evidence" value="ECO:0007669"/>
    <property type="project" value="InterPro"/>
</dbReference>
<keyword evidence="4" id="KW-0762">Sugar transport</keyword>
<dbReference type="InterPro" id="IPR050558">
    <property type="entry name" value="PTS_Sugar-Specific_Components"/>
</dbReference>
<evidence type="ECO:0000256" key="11">
    <source>
        <dbReference type="ARBA" id="ARBA00044053"/>
    </source>
</evidence>
<evidence type="ECO:0000256" key="13">
    <source>
        <dbReference type="ARBA" id="ARBA00048931"/>
    </source>
</evidence>
<comment type="function">
    <text evidence="12">The phosphoenolpyruvate-dependent sugar phosphotransferase system (sugar PTS), a major carbohydrate active transport system, catalyzes the phosphorylation of incoming sugar substrates concomitantly with their translocation across the cell membrane. This system is involved in sucrose transport.</text>
</comment>
<dbReference type="PROSITE" id="PS51103">
    <property type="entry name" value="PTS_EIIC_TYPE_1"/>
    <property type="match status" value="1"/>
</dbReference>
<dbReference type="InterPro" id="IPR036878">
    <property type="entry name" value="Glu_permease_IIB"/>
</dbReference>
<dbReference type="Gene3D" id="2.70.70.10">
    <property type="entry name" value="Glucose Permease (Domain IIA)"/>
    <property type="match status" value="1"/>
</dbReference>